<feature type="domain" description="MMS19 N-terminal" evidence="4">
    <location>
        <begin position="290"/>
        <end position="514"/>
    </location>
</feature>
<comment type="function">
    <text evidence="1">Key component of the cytosolic iron-sulfur protein assembly (CIA) complex, a multiprotein complex that mediates the incorporation of iron-sulfur cluster into apoproteins specifically involved in DNA metabolism and genomic integrity. In the CIA complex, MMS19 acts as an adapter between early-acting CIA components and a subset of cellular target iron-sulfur proteins.</text>
</comment>
<dbReference type="GO" id="GO:0097361">
    <property type="term" value="C:cytosolic [4Fe-4S] assembly targeting complex"/>
    <property type="evidence" value="ECO:0007669"/>
    <property type="project" value="UniProtKB-UniRule"/>
</dbReference>
<keyword evidence="3" id="KW-1133">Transmembrane helix</keyword>
<comment type="similarity">
    <text evidence="1">Belongs to the MET18/MMS19 family.</text>
</comment>
<dbReference type="Proteomes" id="UP000515550">
    <property type="component" value="Chromosome PVBDA_11"/>
</dbReference>
<name>A0A6V7SBH4_PLAVN</name>
<dbReference type="InterPro" id="IPR029240">
    <property type="entry name" value="MMS19_N"/>
</dbReference>
<dbReference type="GO" id="GO:0016226">
    <property type="term" value="P:iron-sulfur cluster assembly"/>
    <property type="evidence" value="ECO:0007669"/>
    <property type="project" value="UniProtKB-UniRule"/>
</dbReference>
<dbReference type="VEuPathDB" id="PlasmoDB:PVBDA_1100470"/>
<feature type="transmembrane region" description="Helical" evidence="3">
    <location>
        <begin position="2126"/>
        <end position="2149"/>
    </location>
</feature>
<dbReference type="InterPro" id="IPR039920">
    <property type="entry name" value="MMS19"/>
</dbReference>
<keyword evidence="3" id="KW-0812">Transmembrane</keyword>
<accession>A0A6V7SBH4</accession>
<evidence type="ECO:0000256" key="1">
    <source>
        <dbReference type="RuleBase" id="RU367072"/>
    </source>
</evidence>
<feature type="transmembrane region" description="Helical" evidence="3">
    <location>
        <begin position="992"/>
        <end position="1010"/>
    </location>
</feature>
<evidence type="ECO:0000256" key="2">
    <source>
        <dbReference type="SAM" id="MobiDB-lite"/>
    </source>
</evidence>
<feature type="transmembrane region" description="Helical" evidence="3">
    <location>
        <begin position="2192"/>
        <end position="2212"/>
    </location>
</feature>
<dbReference type="PANTHER" id="PTHR12891">
    <property type="entry name" value="DNA REPAIR/TRANSCRIPTION PROTEIN MET18/MMS19"/>
    <property type="match status" value="1"/>
</dbReference>
<proteinExistence type="inferred from homology"/>
<keyword evidence="1" id="KW-0227">DNA damage</keyword>
<dbReference type="Pfam" id="PF14500">
    <property type="entry name" value="MMS19_N"/>
    <property type="match status" value="1"/>
</dbReference>
<evidence type="ECO:0000259" key="4">
    <source>
        <dbReference type="Pfam" id="PF14500"/>
    </source>
</evidence>
<protein>
    <recommendedName>
        <fullName evidence="1">MMS19 nucleotide excision repair protein</fullName>
    </recommendedName>
</protein>
<feature type="compositionally biased region" description="Acidic residues" evidence="2">
    <location>
        <begin position="267"/>
        <end position="279"/>
    </location>
</feature>
<evidence type="ECO:0000313" key="5">
    <source>
        <dbReference type="EMBL" id="CAD2094725.1"/>
    </source>
</evidence>
<dbReference type="EMBL" id="LR865389">
    <property type="protein sequence ID" value="CAD2094725.1"/>
    <property type="molecule type" value="Genomic_DNA"/>
</dbReference>
<feature type="region of interest" description="Disordered" evidence="2">
    <location>
        <begin position="261"/>
        <end position="281"/>
    </location>
</feature>
<feature type="transmembrane region" description="Helical" evidence="3">
    <location>
        <begin position="1030"/>
        <end position="1049"/>
    </location>
</feature>
<evidence type="ECO:0000313" key="6">
    <source>
        <dbReference type="Proteomes" id="UP000515550"/>
    </source>
</evidence>
<comment type="subcellular location">
    <subcellularLocation>
        <location evidence="1">Nucleus</location>
    </subcellularLocation>
</comment>
<reference evidence="5 6" key="1">
    <citation type="submission" date="2020-08" db="EMBL/GenBank/DDBJ databases">
        <authorList>
            <person name="Ramaprasad A."/>
        </authorList>
    </citation>
    <scope>NUCLEOTIDE SEQUENCE [LARGE SCALE GENOMIC DNA]</scope>
</reference>
<gene>
    <name evidence="5" type="ORF">PVBDA_1100470</name>
</gene>
<evidence type="ECO:0000256" key="3">
    <source>
        <dbReference type="SAM" id="Phobius"/>
    </source>
</evidence>
<keyword evidence="1" id="KW-0234">DNA repair</keyword>
<dbReference type="GO" id="GO:0006281">
    <property type="term" value="P:DNA repair"/>
    <property type="evidence" value="ECO:0007669"/>
    <property type="project" value="UniProtKB-UniRule"/>
</dbReference>
<dbReference type="PANTHER" id="PTHR12891:SF0">
    <property type="entry name" value="MMS19 NUCLEOTIDE EXCISION REPAIR PROTEIN HOMOLOG"/>
    <property type="match status" value="1"/>
</dbReference>
<organism evidence="5 6">
    <name type="scientific">Plasmodium vinckei brucechwatti</name>
    <dbReference type="NCBI Taxonomy" id="119398"/>
    <lineage>
        <taxon>Eukaryota</taxon>
        <taxon>Sar</taxon>
        <taxon>Alveolata</taxon>
        <taxon>Apicomplexa</taxon>
        <taxon>Aconoidasida</taxon>
        <taxon>Haemosporida</taxon>
        <taxon>Plasmodiidae</taxon>
        <taxon>Plasmodium</taxon>
        <taxon>Plasmodium (Vinckeia)</taxon>
    </lineage>
</organism>
<dbReference type="GO" id="GO:0005634">
    <property type="term" value="C:nucleus"/>
    <property type="evidence" value="ECO:0007669"/>
    <property type="project" value="UniProtKB-SubCell"/>
</dbReference>
<keyword evidence="3" id="KW-0472">Membrane</keyword>
<keyword evidence="1" id="KW-0539">Nucleus</keyword>
<sequence length="2256" mass="270616">MDEVEKLIEEYISPEQAMFRYGKEKKIELIYEKNKDKEEKKIRNEILKKLLDFIENDSKKDDEKTEKREENDCTSSAITTSIECKNDMTCSEKKVLIDQKKKNKKLIDIIMYLKKYNFCNENIKRGTSVNLISQLFEEIDFIELEIEYFRAIVHFFIKKIEDWHCINGVLNFFLIIFDRYKNQIEEMRYCDEVTEEYKELFISKNKKGKNNMNTNDKNKIIGSGNEEINENTISNYYNNYDSENESDESWRSSCEGQHERYNRRDNDFEESENEEESEDEKIKENNTCIVYKIMKTIFKHVFAPSYLQIVRLKYYKIILISLEHFKNEIQNIPNFINKIQVQLEGESDPRNILVLFDIIYILCNKYILPLSASSPMINIYDGVENGDNTENGEVDKEHASGIFSWEKENEYLKSLIDIAFYYFPIEFINNDGRYDCVSEKDLQDSFIKCLKSNKRLGSYIIVNILDHFYNSENEEISEKNLKNILSTLKICVPFYGSDCCSQYITTVLGLIELECIENNSDENMINYLIDILLTFINLLNKENNNKKKYNLFNKYFINTFKKYQTYIILHRCMYEGIDYDISNFVNLEKNDIFSNTDSKEYISSFFFKNKDEEKGAENICELDKEVETKVDKKFNIFSNDIHDSQLLYDWNISEDDLNIENGEEYGKYDYDKMDGSENSDKNLLSILKEKNEIDKINEQKEKEKKKNKIKVDKFYVIEKILTPIASSNTYIFLFILKLIIVPIIKECYCMIKVLNLQNDNKDKEKEKEKEKEKIWNLFVIYIKFVDNLIEKSVNIDEVASLRISFIYEIYTIINMLNDGKHDIFNNYHNCGLQIFNIFTNFLCMHNIGSGKSQQKKQINYFSNEIKTINDYKQIDNWEYLLFYKSLLSFFYIIEFHPFKVRDQIVMSYKKGGTKKDEEESDKHEEINMNSFEFIDIWRKGIIKDHINYVNDIKENNENILNNNKNYKKNDLFYFLILINKIIKYKYKHIQNYIHFILFNLSFFIIKLYYSESKNYQIYKNWLAIFYEVNINYMIFLTTNISSFILRHFYNYVNRMKSVFLKIHHSDSIHDISQDLINTDLKENDNFLNFPNHNSNNDELYCFYMTNSNIKTKKNNISPLEDKFTKSSEYLSSIQHFRNFIKECDKNNTFFKQRMLNYGSKSVPNLFHEVENKMEGDIFDSKGSETKVQAENSLIKIVINEKVNKEDIIPFYFSFLLHICYFYTHCLYEKSVDLCENDSKIETIQNFKEEKSEVRNKIRNIYEGKEELYSSYMYVNIFEIVELCIKYIYEEKIVRDIFIDALNKKKNIFYETNKYGCINLINDNEDLCYYSTYINVLKSYIKLNEIKNVKIINIVISMLEDDQNDGLKDYILRFLNKFFFFTNILNIEMDSFLYLLNEIVLMYNLNYRHHKDELICDENIQNIKKNKILSTYLYNKAKNWINHIFIFLNNDKKTKFLKNIIINSVNPNKAPKKKYNTIPIQDNYIFNEEFKNFKDLLLSSNPALILFIPYVVSSHIYIEEEYTNLLLKLCIYIFLFNIYKESFGSKNEETVNEEVEHVKEPVEYANILTEYKIKNSSIYLKGDIQNIFDEEDIKKSLNKINLELFKNLYKSSLTIISVILAHSYINKEDALNFVYQYFDKIQYLNLSKKSSLLYKNIIDQYTEIYKSFIHIKKGENLDEQNNNFYIFLSKLFEVNIDQAYQSNDFLFFLFDQIYFVNNNTEISTSFYQHIEKCDGEIRIVGRSYLKGSSKKKDKQLVKINNDNINDNNGIRYNWECLEKIERNSNKSDSPKTCIIRLTNLKNIISKKKKNFKNAEQECFYLNCHFFFSIYQIFQTFYDLTFYIKNNEQNDMEENLENLYENMNSKDEKYTYIIFYFHYMSYIYEKIYHTIHQIDTNTFFEEHNYNKIYFIKNIDFFKSYKTILINFMYTLYNYLYFIQLTNKYITVTEFLFMLNEWDVSIKNVLPYYFTKENEKITKYVNHYCLNDKICQSRELGTSSSLGANEDKDCTNLNENCKNILEILRYNKKENRNKYNCKYISLIHIMSIFLLNMTIEEVLTNHYNVMKLSILKGINKVANFFINKSGYLYNNKRYINNVLRKNINIVKDIFSDTTQNNKNEEKRILVKKIISLNILCCLRLLYLIFKLLNYFLKYENKNGSINLESCEDKKKNSLNKYLQFLLSYKNIIIKSVMKIMISVPFGLIRYLCVCIFYLLSFYNYQSFLSYSIIQDINWNLSVASNDPHKNVRKIVMLCRSRWM</sequence>
<dbReference type="GO" id="GO:0051604">
    <property type="term" value="P:protein maturation"/>
    <property type="evidence" value="ECO:0007669"/>
    <property type="project" value="UniProtKB-UniRule"/>
</dbReference>